<evidence type="ECO:0000313" key="8">
    <source>
        <dbReference type="Proteomes" id="UP000031366"/>
    </source>
</evidence>
<organism evidence="7 8">
    <name type="scientific">Clostridium argentinense CDC 2741</name>
    <dbReference type="NCBI Taxonomy" id="1418104"/>
    <lineage>
        <taxon>Bacteria</taxon>
        <taxon>Bacillati</taxon>
        <taxon>Bacillota</taxon>
        <taxon>Clostridia</taxon>
        <taxon>Eubacteriales</taxon>
        <taxon>Clostridiaceae</taxon>
        <taxon>Clostridium</taxon>
    </lineage>
</organism>
<dbReference type="GO" id="GO:0009254">
    <property type="term" value="P:peptidoglycan turnover"/>
    <property type="evidence" value="ECO:0007669"/>
    <property type="project" value="TreeGrafter"/>
</dbReference>
<dbReference type="Pfam" id="PF00933">
    <property type="entry name" value="Glyco_hydro_3"/>
    <property type="match status" value="1"/>
</dbReference>
<evidence type="ECO:0000313" key="7">
    <source>
        <dbReference type="EMBL" id="KIE47278.1"/>
    </source>
</evidence>
<dbReference type="InterPro" id="IPR050226">
    <property type="entry name" value="NagZ_Beta-hexosaminidase"/>
</dbReference>
<comment type="catalytic activity">
    <reaction evidence="1">
        <text>Hydrolysis of terminal non-reducing N-acetyl-D-hexosamine residues in N-acetyl-beta-D-hexosaminides.</text>
        <dbReference type="EC" id="3.2.1.52"/>
    </reaction>
</comment>
<dbReference type="STRING" id="29341.RSJ17_13330"/>
<evidence type="ECO:0000256" key="5">
    <source>
        <dbReference type="ARBA" id="ARBA00023295"/>
    </source>
</evidence>
<dbReference type="Proteomes" id="UP000031366">
    <property type="component" value="Unassembled WGS sequence"/>
</dbReference>
<dbReference type="Gene3D" id="3.20.20.300">
    <property type="entry name" value="Glycoside hydrolase, family 3, N-terminal domain"/>
    <property type="match status" value="1"/>
</dbReference>
<evidence type="ECO:0000259" key="6">
    <source>
        <dbReference type="Pfam" id="PF00933"/>
    </source>
</evidence>
<dbReference type="InterPro" id="IPR036962">
    <property type="entry name" value="Glyco_hydro_3_N_sf"/>
</dbReference>
<dbReference type="GO" id="GO:0004563">
    <property type="term" value="F:beta-N-acetylhexosaminidase activity"/>
    <property type="evidence" value="ECO:0007669"/>
    <property type="project" value="UniProtKB-EC"/>
</dbReference>
<feature type="domain" description="Glycoside hydrolase family 3 N-terminal" evidence="6">
    <location>
        <begin position="59"/>
        <end position="406"/>
    </location>
</feature>
<keyword evidence="4" id="KW-0378">Hydrolase</keyword>
<dbReference type="EC" id="3.2.1.52" evidence="3"/>
<dbReference type="AlphaFoldDB" id="A0A0C1U681"/>
<dbReference type="PANTHER" id="PTHR30480">
    <property type="entry name" value="BETA-HEXOSAMINIDASE-RELATED"/>
    <property type="match status" value="1"/>
</dbReference>
<keyword evidence="8" id="KW-1185">Reference proteome</keyword>
<dbReference type="GO" id="GO:0005975">
    <property type="term" value="P:carbohydrate metabolic process"/>
    <property type="evidence" value="ECO:0007669"/>
    <property type="project" value="InterPro"/>
</dbReference>
<dbReference type="InterPro" id="IPR017853">
    <property type="entry name" value="GH"/>
</dbReference>
<dbReference type="PROSITE" id="PS51257">
    <property type="entry name" value="PROKAR_LIPOPROTEIN"/>
    <property type="match status" value="1"/>
</dbReference>
<dbReference type="PROSITE" id="PS00775">
    <property type="entry name" value="GLYCOSYL_HYDROL_F3"/>
    <property type="match status" value="1"/>
</dbReference>
<dbReference type="PANTHER" id="PTHR30480:SF13">
    <property type="entry name" value="BETA-HEXOSAMINIDASE"/>
    <property type="match status" value="1"/>
</dbReference>
<keyword evidence="5" id="KW-0326">Glycosidase</keyword>
<evidence type="ECO:0000256" key="1">
    <source>
        <dbReference type="ARBA" id="ARBA00001231"/>
    </source>
</evidence>
<dbReference type="InterPro" id="IPR019800">
    <property type="entry name" value="Glyco_hydro_3_AS"/>
</dbReference>
<accession>A0A0C1U681</accession>
<name>A0A0C1U681_9CLOT</name>
<reference evidence="7 8" key="1">
    <citation type="journal article" date="2015" name="Infect. Genet. Evol.">
        <title>Genomic sequences of six botulinum neurotoxin-producing strains representing three clostridial species illustrate the mobility and diversity of botulinum neurotoxin genes.</title>
        <authorList>
            <person name="Smith T.J."/>
            <person name="Hill K.K."/>
            <person name="Xie G."/>
            <person name="Foley B.T."/>
            <person name="Williamson C.H."/>
            <person name="Foster J.T."/>
            <person name="Johnson S.L."/>
            <person name="Chertkov O."/>
            <person name="Teshima H."/>
            <person name="Gibbons H.S."/>
            <person name="Johnsky L.A."/>
            <person name="Karavis M.A."/>
            <person name="Smith L.A."/>
        </authorList>
    </citation>
    <scope>NUCLEOTIDE SEQUENCE [LARGE SCALE GENOMIC DNA]</scope>
    <source>
        <strain evidence="7 8">CDC 2741</strain>
    </source>
</reference>
<evidence type="ECO:0000256" key="3">
    <source>
        <dbReference type="ARBA" id="ARBA00012663"/>
    </source>
</evidence>
<dbReference type="InterPro" id="IPR001764">
    <property type="entry name" value="Glyco_hydro_3_N"/>
</dbReference>
<protein>
    <recommendedName>
        <fullName evidence="3">beta-N-acetylhexosaminidase</fullName>
        <ecNumber evidence="3">3.2.1.52</ecNumber>
    </recommendedName>
</protein>
<gene>
    <name evidence="7" type="ORF">U732_1379</name>
</gene>
<evidence type="ECO:0000256" key="2">
    <source>
        <dbReference type="ARBA" id="ARBA00005336"/>
    </source>
</evidence>
<proteinExistence type="inferred from homology"/>
<dbReference type="SUPFAM" id="SSF51445">
    <property type="entry name" value="(Trans)glycosidases"/>
    <property type="match status" value="1"/>
</dbReference>
<dbReference type="EMBL" id="AYSO01000015">
    <property type="protein sequence ID" value="KIE47278.1"/>
    <property type="molecule type" value="Genomic_DNA"/>
</dbReference>
<comment type="similarity">
    <text evidence="2">Belongs to the glycosyl hydrolase 3 family.</text>
</comment>
<dbReference type="OrthoDB" id="9805821at2"/>
<dbReference type="RefSeq" id="WP_052268045.1">
    <property type="nucleotide sequence ID" value="NZ_AYSO01000015.1"/>
</dbReference>
<evidence type="ECO:0000256" key="4">
    <source>
        <dbReference type="ARBA" id="ARBA00022801"/>
    </source>
</evidence>
<comment type="caution">
    <text evidence="7">The sequence shown here is derived from an EMBL/GenBank/DDBJ whole genome shotgun (WGS) entry which is preliminary data.</text>
</comment>
<sequence length="416" mass="45821">MKKTLIVILMAIVIFTGCNIKTSEEKVSDSRINENAAKEAVKLKESLDAKIEKKISSMTIEEKVGQLLMPSIDTVNTNGEKIDFTMITPEVEEVFNKYKLGGIILFKNNMIDKEQTKKLTEGIQKTSRDIGVFIGTDEEGGTVTRIPRDIEAPSARTIGDSKDPNLSFETAKSIGKDMKNLGLNLDFAPVMDVDTNPENPVIGIRAFSNKPEIVAEFGVKFMEGLKSEGIISAVKHFPGHGDTVGDSHKDLVSINHSKDRINAVELYPFKKAVENNVDMVMVGHIQAEALDDSKIYSSKKDIEVLVPATFSSKIIGKVLKEELGFKGVVITDALNMGAITNYFTLKEASINALKAGANILLMPAPLEPGGNNEQFDEVFYGIIEEFKTGNLSENIINESLKRILKLKYNYGLLKLE</sequence>